<evidence type="ECO:0000313" key="3">
    <source>
        <dbReference type="Proteomes" id="UP000314294"/>
    </source>
</evidence>
<comment type="caution">
    <text evidence="2">The sequence shown here is derived from an EMBL/GenBank/DDBJ whole genome shotgun (WGS) entry which is preliminary data.</text>
</comment>
<organism evidence="2 3">
    <name type="scientific">Liparis tanakae</name>
    <name type="common">Tanaka's snailfish</name>
    <dbReference type="NCBI Taxonomy" id="230148"/>
    <lineage>
        <taxon>Eukaryota</taxon>
        <taxon>Metazoa</taxon>
        <taxon>Chordata</taxon>
        <taxon>Craniata</taxon>
        <taxon>Vertebrata</taxon>
        <taxon>Euteleostomi</taxon>
        <taxon>Actinopterygii</taxon>
        <taxon>Neopterygii</taxon>
        <taxon>Teleostei</taxon>
        <taxon>Neoteleostei</taxon>
        <taxon>Acanthomorphata</taxon>
        <taxon>Eupercaria</taxon>
        <taxon>Perciformes</taxon>
        <taxon>Cottioidei</taxon>
        <taxon>Cottales</taxon>
        <taxon>Liparidae</taxon>
        <taxon>Liparis</taxon>
    </lineage>
</organism>
<dbReference type="AlphaFoldDB" id="A0A4Z2HE19"/>
<evidence type="ECO:0000256" key="1">
    <source>
        <dbReference type="SAM" id="MobiDB-lite"/>
    </source>
</evidence>
<feature type="region of interest" description="Disordered" evidence="1">
    <location>
        <begin position="117"/>
        <end position="150"/>
    </location>
</feature>
<feature type="compositionally biased region" description="Basic and acidic residues" evidence="1">
    <location>
        <begin position="124"/>
        <end position="134"/>
    </location>
</feature>
<reference evidence="2 3" key="1">
    <citation type="submission" date="2019-03" db="EMBL/GenBank/DDBJ databases">
        <title>First draft genome of Liparis tanakae, snailfish: a comprehensive survey of snailfish specific genes.</title>
        <authorList>
            <person name="Kim W."/>
            <person name="Song I."/>
            <person name="Jeong J.-H."/>
            <person name="Kim D."/>
            <person name="Kim S."/>
            <person name="Ryu S."/>
            <person name="Song J.Y."/>
            <person name="Lee S.K."/>
        </authorList>
    </citation>
    <scope>NUCLEOTIDE SEQUENCE [LARGE SCALE GENOMIC DNA]</scope>
    <source>
        <tissue evidence="2">Muscle</tissue>
    </source>
</reference>
<accession>A0A4Z2HE19</accession>
<evidence type="ECO:0000313" key="2">
    <source>
        <dbReference type="EMBL" id="TNN63515.1"/>
    </source>
</evidence>
<feature type="compositionally biased region" description="Polar residues" evidence="1">
    <location>
        <begin position="177"/>
        <end position="187"/>
    </location>
</feature>
<name>A0A4Z2HE19_9TELE</name>
<feature type="region of interest" description="Disordered" evidence="1">
    <location>
        <begin position="167"/>
        <end position="187"/>
    </location>
</feature>
<sequence length="187" mass="21558">MGSVHEGQGGTRALFMRIRKGTWALFMRVRGTRALFMRIRKGTWALFMRVRGTRALFMRVRGTRALFMRRGFQCVSILHHTRRLLGTNTELSHCDEVNKDMDDKGQQASGHWQPLKMLWNRNQPRPDRRQRVSETRLGAPHHSQRPSGRTRRLTLLFLVDDIVTHPAESRNTRDPGNASTCNALTGV</sequence>
<protein>
    <submittedName>
        <fullName evidence="2">Uncharacterized protein</fullName>
    </submittedName>
</protein>
<dbReference type="Proteomes" id="UP000314294">
    <property type="component" value="Unassembled WGS sequence"/>
</dbReference>
<keyword evidence="3" id="KW-1185">Reference proteome</keyword>
<dbReference type="EMBL" id="SRLO01000271">
    <property type="protein sequence ID" value="TNN63515.1"/>
    <property type="molecule type" value="Genomic_DNA"/>
</dbReference>
<gene>
    <name evidence="2" type="ORF">EYF80_026257</name>
</gene>
<proteinExistence type="predicted"/>